<keyword evidence="7 12" id="KW-0411">Iron-sulfur</keyword>
<evidence type="ECO:0000256" key="2">
    <source>
        <dbReference type="ARBA" id="ARBA00022485"/>
    </source>
</evidence>
<evidence type="ECO:0000256" key="9">
    <source>
        <dbReference type="ARBA" id="ARBA00040641"/>
    </source>
</evidence>
<dbReference type="Pfam" id="PF12838">
    <property type="entry name" value="Fer4_7"/>
    <property type="match status" value="1"/>
</dbReference>
<dbReference type="SUPFAM" id="SSF54862">
    <property type="entry name" value="4Fe-4S ferredoxins"/>
    <property type="match status" value="1"/>
</dbReference>
<comment type="subunit">
    <text evidence="8">NDH-1 is composed of 13 different subunits. Subunits NuoA, H, J, K, L, M, N constitute the membrane sector of the complex.</text>
</comment>
<evidence type="ECO:0000259" key="13">
    <source>
        <dbReference type="PROSITE" id="PS51379"/>
    </source>
</evidence>
<dbReference type="EMBL" id="LR794158">
    <property type="protein sequence ID" value="CAB3976526.1"/>
    <property type="molecule type" value="Genomic_DNA"/>
</dbReference>
<dbReference type="GO" id="GO:0005506">
    <property type="term" value="F:iron ion binding"/>
    <property type="evidence" value="ECO:0007669"/>
    <property type="project" value="UniProtKB-UniRule"/>
</dbReference>
<dbReference type="GO" id="GO:0009060">
    <property type="term" value="P:aerobic respiration"/>
    <property type="evidence" value="ECO:0007669"/>
    <property type="project" value="TreeGrafter"/>
</dbReference>
<keyword evidence="4" id="KW-0677">Repeat</keyword>
<comment type="subcellular location">
    <subcellularLocation>
        <location evidence="12">Cell membrane</location>
        <topology evidence="12">Peripheral membrane protein</topology>
    </subcellularLocation>
</comment>
<organism evidence="14 15">
    <name type="scientific">Candidatus Azoamicus ciliaticola</name>
    <dbReference type="NCBI Taxonomy" id="2652803"/>
    <lineage>
        <taxon>Bacteria</taxon>
        <taxon>Pseudomonadati</taxon>
        <taxon>Pseudomonadota</taxon>
        <taxon>Gammaproteobacteria</taxon>
        <taxon>Candidatus Azoamicaceae</taxon>
        <taxon>Candidatus Azoamicus</taxon>
    </lineage>
</organism>
<gene>
    <name evidence="12 14" type="primary">nuoI</name>
    <name evidence="14" type="ORF">ESZ_00341</name>
</gene>
<dbReference type="PROSITE" id="PS00198">
    <property type="entry name" value="4FE4S_FER_1"/>
    <property type="match status" value="2"/>
</dbReference>
<protein>
    <recommendedName>
        <fullName evidence="9 12">NADH-quinone oxidoreductase subunit I</fullName>
        <ecNumber evidence="12">7.1.1.-</ecNumber>
    </recommendedName>
    <alternativeName>
        <fullName evidence="10 12">NADH dehydrogenase I subunit I</fullName>
    </alternativeName>
    <alternativeName>
        <fullName evidence="11 12">NDH-1 subunit I</fullName>
    </alternativeName>
</protein>
<evidence type="ECO:0000256" key="7">
    <source>
        <dbReference type="ARBA" id="ARBA00023014"/>
    </source>
</evidence>
<dbReference type="NCBIfam" id="NF004538">
    <property type="entry name" value="PRK05888.1-4"/>
    <property type="match status" value="1"/>
</dbReference>
<evidence type="ECO:0000256" key="12">
    <source>
        <dbReference type="HAMAP-Rule" id="MF_01351"/>
    </source>
</evidence>
<evidence type="ECO:0000256" key="1">
    <source>
        <dbReference type="ARBA" id="ARBA00010277"/>
    </source>
</evidence>
<dbReference type="GO" id="GO:0050136">
    <property type="term" value="F:NADH dehydrogenase (quinone) (non-electrogenic) activity"/>
    <property type="evidence" value="ECO:0007669"/>
    <property type="project" value="UniProtKB-UniRule"/>
</dbReference>
<keyword evidence="5 12" id="KW-1278">Translocase</keyword>
<name>A0A6J5JXH6_9GAMM</name>
<feature type="binding site" evidence="12">
    <location>
        <position position="103"/>
    </location>
    <ligand>
        <name>[4Fe-4S] cluster</name>
        <dbReference type="ChEBI" id="CHEBI:49883"/>
        <label>2</label>
    </ligand>
</feature>
<feature type="domain" description="4Fe-4S ferredoxin-type" evidence="13">
    <location>
        <begin position="94"/>
        <end position="123"/>
    </location>
</feature>
<keyword evidence="15" id="KW-1185">Reference proteome</keyword>
<dbReference type="GO" id="GO:0048038">
    <property type="term" value="F:quinone binding"/>
    <property type="evidence" value="ECO:0007669"/>
    <property type="project" value="UniProtKB-KW"/>
</dbReference>
<comment type="cofactor">
    <cofactor evidence="12">
        <name>[4Fe-4S] cluster</name>
        <dbReference type="ChEBI" id="CHEBI:49883"/>
    </cofactor>
    <text evidence="12">Binds 2 [4Fe-4S] clusters per subunit.</text>
</comment>
<dbReference type="InterPro" id="IPR017900">
    <property type="entry name" value="4Fe4S_Fe_S_CS"/>
</dbReference>
<dbReference type="AlphaFoldDB" id="A0A6J5JXH6"/>
<comment type="similarity">
    <text evidence="1 12">Belongs to the complex I 23 kDa subunit family.</text>
</comment>
<evidence type="ECO:0000256" key="3">
    <source>
        <dbReference type="ARBA" id="ARBA00022723"/>
    </source>
</evidence>
<dbReference type="Proteomes" id="UP000509549">
    <property type="component" value="Chromosome"/>
</dbReference>
<feature type="binding site" evidence="12">
    <location>
        <position position="74"/>
    </location>
    <ligand>
        <name>[4Fe-4S] cluster</name>
        <dbReference type="ChEBI" id="CHEBI:49883"/>
        <label>2</label>
    </ligand>
</feature>
<keyword evidence="12" id="KW-0520">NAD</keyword>
<dbReference type="GO" id="GO:0005886">
    <property type="term" value="C:plasma membrane"/>
    <property type="evidence" value="ECO:0007669"/>
    <property type="project" value="UniProtKB-SubCell"/>
</dbReference>
<dbReference type="InterPro" id="IPR017896">
    <property type="entry name" value="4Fe4S_Fe-S-bd"/>
</dbReference>
<feature type="binding site" evidence="12">
    <location>
        <position position="70"/>
    </location>
    <ligand>
        <name>[4Fe-4S] cluster</name>
        <dbReference type="ChEBI" id="CHEBI:49883"/>
        <label>1</label>
    </ligand>
</feature>
<dbReference type="HAMAP" id="MF_01351">
    <property type="entry name" value="NDH1_NuoI"/>
    <property type="match status" value="1"/>
</dbReference>
<feature type="binding site" evidence="12">
    <location>
        <position position="113"/>
    </location>
    <ligand>
        <name>[4Fe-4S] cluster</name>
        <dbReference type="ChEBI" id="CHEBI:49883"/>
        <label>1</label>
    </ligand>
</feature>
<keyword evidence="12" id="KW-0472">Membrane</keyword>
<keyword evidence="6 12" id="KW-0408">Iron</keyword>
<comment type="subunit">
    <text evidence="12">NDH-1 is composed of 14 different subunits. Subunits NuoA, H, J, K, L, M, N constitute the membrane sector of the complex.</text>
</comment>
<evidence type="ECO:0000256" key="5">
    <source>
        <dbReference type="ARBA" id="ARBA00022967"/>
    </source>
</evidence>
<keyword evidence="12" id="KW-0830">Ubiquinone</keyword>
<dbReference type="PANTHER" id="PTHR10849">
    <property type="entry name" value="NADH DEHYDROGENASE UBIQUINONE IRON-SULFUR PROTEIN 8, MITOCHONDRIAL"/>
    <property type="match status" value="1"/>
</dbReference>
<feature type="binding site" evidence="12">
    <location>
        <position position="67"/>
    </location>
    <ligand>
        <name>[4Fe-4S] cluster</name>
        <dbReference type="ChEBI" id="CHEBI:49883"/>
        <label>1</label>
    </ligand>
</feature>
<evidence type="ECO:0000256" key="6">
    <source>
        <dbReference type="ARBA" id="ARBA00023004"/>
    </source>
</evidence>
<keyword evidence="14" id="KW-0560">Oxidoreductase</keyword>
<dbReference type="PROSITE" id="PS51379">
    <property type="entry name" value="4FE4S_FER_2"/>
    <property type="match status" value="2"/>
</dbReference>
<evidence type="ECO:0000256" key="10">
    <source>
        <dbReference type="ARBA" id="ARBA00041748"/>
    </source>
</evidence>
<evidence type="ECO:0000313" key="14">
    <source>
        <dbReference type="EMBL" id="CAB3976526.1"/>
    </source>
</evidence>
<proteinExistence type="inferred from homology"/>
<evidence type="ECO:0000256" key="8">
    <source>
        <dbReference type="ARBA" id="ARBA00038844"/>
    </source>
</evidence>
<feature type="binding site" evidence="12">
    <location>
        <position position="106"/>
    </location>
    <ligand>
        <name>[4Fe-4S] cluster</name>
        <dbReference type="ChEBI" id="CHEBI:49883"/>
        <label>2</label>
    </ligand>
</feature>
<dbReference type="PANTHER" id="PTHR10849:SF20">
    <property type="entry name" value="NADH DEHYDROGENASE [UBIQUINONE] IRON-SULFUR PROTEIN 8, MITOCHONDRIAL"/>
    <property type="match status" value="1"/>
</dbReference>
<evidence type="ECO:0000256" key="4">
    <source>
        <dbReference type="ARBA" id="ARBA00022737"/>
    </source>
</evidence>
<feature type="binding site" evidence="12">
    <location>
        <position position="64"/>
    </location>
    <ligand>
        <name>[4Fe-4S] cluster</name>
        <dbReference type="ChEBI" id="CHEBI:49883"/>
        <label>1</label>
    </ligand>
</feature>
<dbReference type="NCBIfam" id="TIGR01971">
    <property type="entry name" value="NuoI"/>
    <property type="match status" value="1"/>
</dbReference>
<keyword evidence="12" id="KW-0874">Quinone</keyword>
<accession>A0A6J5JXH6</accession>
<evidence type="ECO:0000313" key="15">
    <source>
        <dbReference type="Proteomes" id="UP000509549"/>
    </source>
</evidence>
<evidence type="ECO:0000256" key="11">
    <source>
        <dbReference type="ARBA" id="ARBA00043079"/>
    </source>
</evidence>
<dbReference type="GO" id="GO:0051539">
    <property type="term" value="F:4 iron, 4 sulfur cluster binding"/>
    <property type="evidence" value="ECO:0007669"/>
    <property type="project" value="UniProtKB-KW"/>
</dbReference>
<dbReference type="Gene3D" id="3.30.70.3270">
    <property type="match status" value="1"/>
</dbReference>
<feature type="binding site" evidence="12">
    <location>
        <position position="109"/>
    </location>
    <ligand>
        <name>[4Fe-4S] cluster</name>
        <dbReference type="ChEBI" id="CHEBI:49883"/>
        <label>2</label>
    </ligand>
</feature>
<keyword evidence="3 12" id="KW-0479">Metal-binding</keyword>
<dbReference type="InterPro" id="IPR010226">
    <property type="entry name" value="NADH_quinone_OxRdtase_chainI"/>
</dbReference>
<feature type="domain" description="4Fe-4S ferredoxin-type" evidence="13">
    <location>
        <begin position="55"/>
        <end position="84"/>
    </location>
</feature>
<keyword evidence="12" id="KW-1003">Cell membrane</keyword>
<dbReference type="EC" id="7.1.1.-" evidence="12"/>
<comment type="function">
    <text evidence="12">NDH-1 shuttles electrons from NADH, via FMN and iron-sulfur (Fe-S) centers, to quinones in the respiratory chain. The immediate electron acceptor for the enzyme in this species is believed to be ubiquinone. Couples the redox reaction to proton translocation (for every two electrons transferred, four hydrogen ions are translocated across the cytoplasmic membrane), and thus conserves the redox energy in a proton gradient.</text>
</comment>
<sequence length="163" mass="19288">MFVFLKRFFKSFLLLELIQGLRVTMKHFVGRKITIFYPEETIPKSDRFRGLHALMRYDNGEERCIGCKLCEIICPAKAITIETAERDDGSRRTIRYEIDLFKCIFCGYCEEACPVDSIVQTEIYDYCFYDRNSCVITKDKLLAIGDQHKKDIFRMKKNDSIYR</sequence>
<keyword evidence="2 12" id="KW-0004">4Fe-4S</keyword>
<reference evidence="14 15" key="1">
    <citation type="submission" date="2020-04" db="EMBL/GenBank/DDBJ databases">
        <authorList>
            <person name="Graf S J."/>
        </authorList>
    </citation>
    <scope>NUCLEOTIDE SEQUENCE [LARGE SCALE GENOMIC DNA]</scope>
    <source>
        <strain evidence="14">1</strain>
    </source>
</reference>
<dbReference type="RefSeq" id="WP_176605050.1">
    <property type="nucleotide sequence ID" value="NZ_LR794158.1"/>
</dbReference>
<dbReference type="KEGG" id="acil:ESZ_00341"/>
<comment type="catalytic activity">
    <reaction evidence="12">
        <text>a quinone + NADH + 5 H(+)(in) = a quinol + NAD(+) + 4 H(+)(out)</text>
        <dbReference type="Rhea" id="RHEA:57888"/>
        <dbReference type="ChEBI" id="CHEBI:15378"/>
        <dbReference type="ChEBI" id="CHEBI:24646"/>
        <dbReference type="ChEBI" id="CHEBI:57540"/>
        <dbReference type="ChEBI" id="CHEBI:57945"/>
        <dbReference type="ChEBI" id="CHEBI:132124"/>
    </reaction>
</comment>